<comment type="caution">
    <text evidence="1">The sequence shown here is derived from an EMBL/GenBank/DDBJ whole genome shotgun (WGS) entry which is preliminary data.</text>
</comment>
<dbReference type="AlphaFoldDB" id="A0A7Z0GJ09"/>
<proteinExistence type="predicted"/>
<accession>A0A7Z0GJ09</accession>
<gene>
    <name evidence="1" type="ORF">HNR09_000300</name>
</gene>
<organism evidence="1 2">
    <name type="scientific">Nesterenkonia xinjiangensis</name>
    <dbReference type="NCBI Taxonomy" id="225327"/>
    <lineage>
        <taxon>Bacteria</taxon>
        <taxon>Bacillati</taxon>
        <taxon>Actinomycetota</taxon>
        <taxon>Actinomycetes</taxon>
        <taxon>Micrococcales</taxon>
        <taxon>Micrococcaceae</taxon>
        <taxon>Nesterenkonia</taxon>
    </lineage>
</organism>
<reference evidence="1 2" key="1">
    <citation type="submission" date="2020-07" db="EMBL/GenBank/DDBJ databases">
        <title>Sequencing the genomes of 1000 actinobacteria strains.</title>
        <authorList>
            <person name="Klenk H.-P."/>
        </authorList>
    </citation>
    <scope>NUCLEOTIDE SEQUENCE [LARGE SCALE GENOMIC DNA]</scope>
    <source>
        <strain evidence="1 2">DSM 15475</strain>
    </source>
</reference>
<protein>
    <recommendedName>
        <fullName evidence="3">Phosphotransferase enzyme family protein</fullName>
    </recommendedName>
</protein>
<keyword evidence="2" id="KW-1185">Reference proteome</keyword>
<dbReference type="RefSeq" id="WP_179540443.1">
    <property type="nucleotide sequence ID" value="NZ_BAAALL010000010.1"/>
</dbReference>
<dbReference type="Gene3D" id="3.90.1200.10">
    <property type="match status" value="1"/>
</dbReference>
<dbReference type="SUPFAM" id="SSF56112">
    <property type="entry name" value="Protein kinase-like (PK-like)"/>
    <property type="match status" value="1"/>
</dbReference>
<evidence type="ECO:0008006" key="3">
    <source>
        <dbReference type="Google" id="ProtNLM"/>
    </source>
</evidence>
<evidence type="ECO:0000313" key="2">
    <source>
        <dbReference type="Proteomes" id="UP000535437"/>
    </source>
</evidence>
<name>A0A7Z0GJ09_9MICC</name>
<dbReference type="InterPro" id="IPR011009">
    <property type="entry name" value="Kinase-like_dom_sf"/>
</dbReference>
<sequence>MAVDLPPQAPRAAPSPGTAQLEAKQLAFMESYDAHSPISVAVQHTGVYPTSIHLESLQHRPGAGVTGIYRVATARPVMPRNWPSGVYTETSDHVDELYVGMTTEAVPADSDGIIYSHSPYGRLAIWQHPLDPSLPGLRLATDPASVVAQWGMGRRLVGLETISYRPLRRAVIAADFDDGTRLYLKVLRAGRAMDLDARHRMLLGAGIPAPLPVREPVADVVALQEGPGESLAEQLLADGGATVDPAQFLRLLDTMPVSVMTLPARDAWTDRLPAYASAAVSALPHCADRIRRLERAVLTGLPRTDRGPVVPTHGDFYEANVLMAHNAVSCLLDVDSLGPGHRVDDLACFLGHVAVLPAVDSRYVHAPAALARFARAFAQVVDPEALRLRAASVALSLVAGARDSRRDGWEAQAEHRLTCAEALMGFVSPGPALPQWPGDIPHHGR</sequence>
<evidence type="ECO:0000313" key="1">
    <source>
        <dbReference type="EMBL" id="NYJ76889.1"/>
    </source>
</evidence>
<dbReference type="Proteomes" id="UP000535437">
    <property type="component" value="Unassembled WGS sequence"/>
</dbReference>
<dbReference type="EMBL" id="JACCFY010000001">
    <property type="protein sequence ID" value="NYJ76889.1"/>
    <property type="molecule type" value="Genomic_DNA"/>
</dbReference>